<gene>
    <name evidence="1" type="ORF">ETP66_05800</name>
</gene>
<proteinExistence type="predicted"/>
<evidence type="ECO:0000313" key="2">
    <source>
        <dbReference type="Proteomes" id="UP000292858"/>
    </source>
</evidence>
<dbReference type="OrthoDB" id="31006at2"/>
<comment type="caution">
    <text evidence="1">The sequence shown here is derived from an EMBL/GenBank/DDBJ whole genome shotgun (WGS) entry which is preliminary data.</text>
</comment>
<evidence type="ECO:0000313" key="1">
    <source>
        <dbReference type="EMBL" id="TBH20584.1"/>
    </source>
</evidence>
<reference evidence="1 2" key="1">
    <citation type="submission" date="2019-02" db="EMBL/GenBank/DDBJ databases">
        <title>Thermus sp. a novel from hot spring.</title>
        <authorList>
            <person name="Zhao Z."/>
        </authorList>
    </citation>
    <scope>NUCLEOTIDE SEQUENCE [LARGE SCALE GENOMIC DNA]</scope>
    <source>
        <strain evidence="1 2">CFH 72773T</strain>
    </source>
</reference>
<sequence length="344" mass="36592">MGCLLLATLLGSALFAGLGEVAVGRLLVEGGHRALVLGPGGAYALGEGENSALYGLAPRAGGYLAVGHLGEGLLWAELDGRGKPLAAFAGGQGILWGTDGRFAWGGHRGPGGWEALALAGRERALRLPLPGEGYAYGGFYRHGTLFLVGRVAGPGGFDAFFLGLRGGRAWGYRSGFPGNDYLRFLGERGAVGRLEVEGDSEGLLLDWRGLQTGEALLVRRPGFVYLRAWQGPFLAGEVEVEGVLQGLWIGPLGARYGGGPMASLRALDPPWAYGYSYRPLFQGEGLFLNLERFPGRPLGHRLEALRLPWRPFRLRGEPLNPSWRPVAFQALGPLPLAPCPDPGE</sequence>
<dbReference type="Proteomes" id="UP000292858">
    <property type="component" value="Unassembled WGS sequence"/>
</dbReference>
<dbReference type="AlphaFoldDB" id="A0A4Q9B4R4"/>
<accession>A0A4Q9B4R4</accession>
<dbReference type="RefSeq" id="WP_130841481.1">
    <property type="nucleotide sequence ID" value="NZ_SIJL01000006.1"/>
</dbReference>
<keyword evidence="2" id="KW-1185">Reference proteome</keyword>
<name>A0A4Q9B4R4_9DEIN</name>
<protein>
    <submittedName>
        <fullName evidence="1">Uncharacterized protein</fullName>
    </submittedName>
</protein>
<dbReference type="EMBL" id="SIJL01000006">
    <property type="protein sequence ID" value="TBH20584.1"/>
    <property type="molecule type" value="Genomic_DNA"/>
</dbReference>
<organism evidence="1 2">
    <name type="scientific">Thermus thermamylovorans</name>
    <dbReference type="NCBI Taxonomy" id="2509362"/>
    <lineage>
        <taxon>Bacteria</taxon>
        <taxon>Thermotogati</taxon>
        <taxon>Deinococcota</taxon>
        <taxon>Deinococci</taxon>
        <taxon>Thermales</taxon>
        <taxon>Thermaceae</taxon>
        <taxon>Thermus</taxon>
    </lineage>
</organism>